<protein>
    <submittedName>
        <fullName evidence="1">Uncharacterized protein</fullName>
    </submittedName>
</protein>
<comment type="caution">
    <text evidence="1">The sequence shown here is derived from an EMBL/GenBank/DDBJ whole genome shotgun (WGS) entry which is preliminary data.</text>
</comment>
<dbReference type="EMBL" id="JACMSC010000014">
    <property type="protein sequence ID" value="KAG6489533.1"/>
    <property type="molecule type" value="Genomic_DNA"/>
</dbReference>
<reference evidence="1 2" key="1">
    <citation type="submission" date="2020-08" db="EMBL/GenBank/DDBJ databases">
        <title>Plant Genome Project.</title>
        <authorList>
            <person name="Zhang R.-G."/>
        </authorList>
    </citation>
    <scope>NUCLEOTIDE SEQUENCE [LARGE SCALE GENOMIC DNA]</scope>
    <source>
        <tissue evidence="1">Rhizome</tissue>
    </source>
</reference>
<organism evidence="1 2">
    <name type="scientific">Zingiber officinale</name>
    <name type="common">Ginger</name>
    <name type="synonym">Amomum zingiber</name>
    <dbReference type="NCBI Taxonomy" id="94328"/>
    <lineage>
        <taxon>Eukaryota</taxon>
        <taxon>Viridiplantae</taxon>
        <taxon>Streptophyta</taxon>
        <taxon>Embryophyta</taxon>
        <taxon>Tracheophyta</taxon>
        <taxon>Spermatophyta</taxon>
        <taxon>Magnoliopsida</taxon>
        <taxon>Liliopsida</taxon>
        <taxon>Zingiberales</taxon>
        <taxon>Zingiberaceae</taxon>
        <taxon>Zingiber</taxon>
    </lineage>
</organism>
<evidence type="ECO:0000313" key="2">
    <source>
        <dbReference type="Proteomes" id="UP000734854"/>
    </source>
</evidence>
<name>A0A8J5FLQ0_ZINOF</name>
<proteinExistence type="predicted"/>
<accession>A0A8J5FLQ0</accession>
<keyword evidence="2" id="KW-1185">Reference proteome</keyword>
<evidence type="ECO:0000313" key="1">
    <source>
        <dbReference type="EMBL" id="KAG6489533.1"/>
    </source>
</evidence>
<dbReference type="AlphaFoldDB" id="A0A8J5FLQ0"/>
<sequence>MIKRLWLFKYNLGGEACVGDGSMHGDGKRCANGKMKAMLVVGDASVGLLMVCLISSRAREVATARSSGNKIVINCDLYPDLQDENSKVPVLAGYPELWIDNVGPPKFMGLIGYSISTR</sequence>
<gene>
    <name evidence="1" type="ORF">ZIOFF_050807</name>
</gene>
<dbReference type="Proteomes" id="UP000734854">
    <property type="component" value="Unassembled WGS sequence"/>
</dbReference>